<keyword evidence="1" id="KW-0812">Transmembrane</keyword>
<evidence type="ECO:0000313" key="2">
    <source>
        <dbReference type="EMBL" id="MBB3101286.1"/>
    </source>
</evidence>
<sequence length="138" mass="14386">MFRILVPRSVAGWTIAVFGVMAVFFGVVGLISPGTVASGAGFDDLDGAGRTFATASSMASLNMGVYYLVATATEWRPFFMFTVPFRLLTFTVFTGLVVTDVAPGAFLGVAVWEAVGAVATGLGLWFDARRGPGGSQSS</sequence>
<feature type="transmembrane region" description="Helical" evidence="1">
    <location>
        <begin position="51"/>
        <end position="69"/>
    </location>
</feature>
<name>A0A7W5AS04_9ACTN</name>
<dbReference type="EMBL" id="JACHXF010000035">
    <property type="protein sequence ID" value="MBB3101286.1"/>
    <property type="molecule type" value="Genomic_DNA"/>
</dbReference>
<keyword evidence="1" id="KW-1133">Transmembrane helix</keyword>
<evidence type="ECO:0000256" key="1">
    <source>
        <dbReference type="SAM" id="Phobius"/>
    </source>
</evidence>
<feature type="transmembrane region" description="Helical" evidence="1">
    <location>
        <begin position="78"/>
        <end position="98"/>
    </location>
</feature>
<feature type="transmembrane region" description="Helical" evidence="1">
    <location>
        <begin position="104"/>
        <end position="126"/>
    </location>
</feature>
<gene>
    <name evidence="2" type="ORF">FHR83_009014</name>
</gene>
<comment type="caution">
    <text evidence="2">The sequence shown here is derived from an EMBL/GenBank/DDBJ whole genome shotgun (WGS) entry which is preliminary data.</text>
</comment>
<keyword evidence="1" id="KW-0472">Membrane</keyword>
<accession>A0A7W5AS04</accession>
<dbReference type="AlphaFoldDB" id="A0A7W5AS04"/>
<keyword evidence="3" id="KW-1185">Reference proteome</keyword>
<dbReference type="Proteomes" id="UP000590749">
    <property type="component" value="Unassembled WGS sequence"/>
</dbReference>
<proteinExistence type="predicted"/>
<organism evidence="2 3">
    <name type="scientific">Actinoplanes campanulatus</name>
    <dbReference type="NCBI Taxonomy" id="113559"/>
    <lineage>
        <taxon>Bacteria</taxon>
        <taxon>Bacillati</taxon>
        <taxon>Actinomycetota</taxon>
        <taxon>Actinomycetes</taxon>
        <taxon>Micromonosporales</taxon>
        <taxon>Micromonosporaceae</taxon>
        <taxon>Actinoplanes</taxon>
    </lineage>
</organism>
<protein>
    <submittedName>
        <fullName evidence="2">Uncharacterized protein</fullName>
    </submittedName>
</protein>
<feature type="transmembrane region" description="Helical" evidence="1">
    <location>
        <begin position="12"/>
        <end position="31"/>
    </location>
</feature>
<evidence type="ECO:0000313" key="3">
    <source>
        <dbReference type="Proteomes" id="UP000590749"/>
    </source>
</evidence>
<reference evidence="2 3" key="1">
    <citation type="submission" date="2020-08" db="EMBL/GenBank/DDBJ databases">
        <title>Genomic Encyclopedia of Type Strains, Phase III (KMG-III): the genomes of soil and plant-associated and newly described type strains.</title>
        <authorList>
            <person name="Whitman W."/>
        </authorList>
    </citation>
    <scope>NUCLEOTIDE SEQUENCE [LARGE SCALE GENOMIC DNA]</scope>
    <source>
        <strain evidence="2 3">CECT 3287</strain>
    </source>
</reference>
<dbReference type="RefSeq" id="WP_221246349.1">
    <property type="nucleotide sequence ID" value="NZ_BMPW01000043.1"/>
</dbReference>